<organism evidence="2 3">
    <name type="scientific">Folsomia candida</name>
    <name type="common">Springtail</name>
    <dbReference type="NCBI Taxonomy" id="158441"/>
    <lineage>
        <taxon>Eukaryota</taxon>
        <taxon>Metazoa</taxon>
        <taxon>Ecdysozoa</taxon>
        <taxon>Arthropoda</taxon>
        <taxon>Hexapoda</taxon>
        <taxon>Collembola</taxon>
        <taxon>Entomobryomorpha</taxon>
        <taxon>Isotomoidea</taxon>
        <taxon>Isotomidae</taxon>
        <taxon>Proisotominae</taxon>
        <taxon>Folsomia</taxon>
    </lineage>
</organism>
<evidence type="ECO:0000313" key="3">
    <source>
        <dbReference type="Proteomes" id="UP000198287"/>
    </source>
</evidence>
<dbReference type="EMBL" id="LNIX01000006">
    <property type="protein sequence ID" value="OXA53016.1"/>
    <property type="molecule type" value="Genomic_DNA"/>
</dbReference>
<name>A0A226E8Q6_FOLCA</name>
<proteinExistence type="predicted"/>
<protein>
    <submittedName>
        <fullName evidence="2">Uncharacterized protein</fullName>
    </submittedName>
</protein>
<accession>A0A226E8Q6</accession>
<keyword evidence="1" id="KW-0472">Membrane</keyword>
<evidence type="ECO:0000313" key="2">
    <source>
        <dbReference type="EMBL" id="OXA53016.1"/>
    </source>
</evidence>
<keyword evidence="3" id="KW-1185">Reference proteome</keyword>
<gene>
    <name evidence="2" type="ORF">Fcan01_12281</name>
</gene>
<sequence length="122" mass="13673">MIVTMTLILILIKCQKHVRSFCAKKKLFVLLLIVSTLIIIYFFVDTRILAKTLRTYFPRQNNNVTGWINSTSIFPILENVINVRAGSNVTIHLGNATWKPLFTGNNGTSFLPTGFSNISSAP</sequence>
<dbReference type="AlphaFoldDB" id="A0A226E8Q6"/>
<feature type="transmembrane region" description="Helical" evidence="1">
    <location>
        <begin position="26"/>
        <end position="44"/>
    </location>
</feature>
<comment type="caution">
    <text evidence="2">The sequence shown here is derived from an EMBL/GenBank/DDBJ whole genome shotgun (WGS) entry which is preliminary data.</text>
</comment>
<dbReference type="Proteomes" id="UP000198287">
    <property type="component" value="Unassembled WGS sequence"/>
</dbReference>
<keyword evidence="1" id="KW-1133">Transmembrane helix</keyword>
<keyword evidence="1" id="KW-0812">Transmembrane</keyword>
<evidence type="ECO:0000256" key="1">
    <source>
        <dbReference type="SAM" id="Phobius"/>
    </source>
</evidence>
<reference evidence="2 3" key="1">
    <citation type="submission" date="2015-12" db="EMBL/GenBank/DDBJ databases">
        <title>The genome of Folsomia candida.</title>
        <authorList>
            <person name="Faddeeva A."/>
            <person name="Derks M.F."/>
            <person name="Anvar Y."/>
            <person name="Smit S."/>
            <person name="Van Straalen N."/>
            <person name="Roelofs D."/>
        </authorList>
    </citation>
    <scope>NUCLEOTIDE SEQUENCE [LARGE SCALE GENOMIC DNA]</scope>
    <source>
        <strain evidence="2 3">VU population</strain>
        <tissue evidence="2">Whole body</tissue>
    </source>
</reference>